<feature type="transmembrane region" description="Helical" evidence="7">
    <location>
        <begin position="843"/>
        <end position="864"/>
    </location>
</feature>
<keyword evidence="4 7" id="KW-1133">Transmembrane helix</keyword>
<feature type="transmembrane region" description="Helical" evidence="7">
    <location>
        <begin position="543"/>
        <end position="562"/>
    </location>
</feature>
<name>A0A5J4YJC4_PORPP</name>
<feature type="transmembrane region" description="Helical" evidence="7">
    <location>
        <begin position="468"/>
        <end position="493"/>
    </location>
</feature>
<dbReference type="SUPFAM" id="SSF82866">
    <property type="entry name" value="Multidrug efflux transporter AcrB transmembrane domain"/>
    <property type="match status" value="2"/>
</dbReference>
<evidence type="ECO:0000256" key="2">
    <source>
        <dbReference type="ARBA" id="ARBA00005585"/>
    </source>
</evidence>
<feature type="transmembrane region" description="Helical" evidence="7">
    <location>
        <begin position="334"/>
        <end position="355"/>
    </location>
</feature>
<dbReference type="Pfam" id="PF12349">
    <property type="entry name" value="Sterol-sensing"/>
    <property type="match status" value="1"/>
</dbReference>
<feature type="compositionally biased region" description="Basic and acidic residues" evidence="6">
    <location>
        <begin position="914"/>
        <end position="924"/>
    </location>
</feature>
<dbReference type="InterPro" id="IPR000731">
    <property type="entry name" value="SSD"/>
</dbReference>
<sequence>METAVAAEDADEERLERVELGETEKGASGQLAEQAQPAKKKNVLRRLALAIERGMNSFYYRLGWMVAGRPLLTILIMALFGGLVMAGIARYTTESREDYLWVPQGTQALDDKEFVDTYFTSQVRLFDTITYSPDNSINMATKSGILALIDLVQVSYDTETTYIAEDGANQSVSLCSACFYSSNSQGIQFCTQFSVLNLFYNEAFLVPVAGSSDEYDFLATVRAFVETLSDSEIKEKLTVGPYVTWNGANMNKANVVAQVTGAGDSLFIGAFRVTQLLEQQEFTRDGEVMDPRAKAFETEWDDNMVAYETDAFSFVWQSAQTQSDSLSEALFGDISLFTIGFVLLIIYTLIFLGMWHVVYSRVVAGLMLFISIGFALGATFGFSSLCGIFFGPVHQVLPLLVLGIGADDGFVIVRALDQANERHPEAPARQRVATALADAGTAVTVTSLTNACVFFISAITKLPALRTFALWAGIAVVFDFIFTTTMFVAYLTIDERRRDAKRMDILCCKTVETPKETNVFGKYPGVMERFFESKWGPLVTHKWMRLLFIALLTALFGVSVWGTTQLKLDFDFSYFYPDGSRQRLYYDVEQETFGDLGAVVRIYTGAIEYGTAANQNALLELCTPVTGLVAQNEYIQQDTVQCWYHSMRQFYNLPDGQVFPENTFFSQLQDFLASDGARFTSDFNLTSTQILASRFSAEYVPLSNNEDQVNSMQSLRDTVDNSDLPDSFPFFFGFIFYEQYAVIREEALLAVGLSLAMVLVVTLFLVGSPFTALIVLFSLGFSVVDVMGLTYFWGVGISSVSVICLALAVGLSVDFTVHIAKAFMDAPDTHDRRGRVILALKNLGPPVFHAGASTFLAVIVIAGAKSFIFQVFFKMFFLIIVLGMTHGFVLVPALLSILGPASFWDNEEQLEEHENQLRDKFRTSDEDEVGKVLSQSSKDSSRAGSASELRDEQETQV</sequence>
<feature type="compositionally biased region" description="Basic and acidic residues" evidence="6">
    <location>
        <begin position="948"/>
        <end position="957"/>
    </location>
</feature>
<dbReference type="Gene3D" id="1.20.1640.10">
    <property type="entry name" value="Multidrug efflux transporter AcrB transmembrane domain"/>
    <property type="match status" value="2"/>
</dbReference>
<dbReference type="AlphaFoldDB" id="A0A5J4YJC4"/>
<feature type="transmembrane region" description="Helical" evidence="7">
    <location>
        <begin position="800"/>
        <end position="823"/>
    </location>
</feature>
<feature type="transmembrane region" description="Helical" evidence="7">
    <location>
        <begin position="876"/>
        <end position="898"/>
    </location>
</feature>
<dbReference type="InterPro" id="IPR053958">
    <property type="entry name" value="HMGCR/SNAP/NPC1-like_SSD"/>
</dbReference>
<gene>
    <name evidence="9" type="ORF">FVE85_1341</name>
</gene>
<comment type="caution">
    <text evidence="9">The sequence shown here is derived from an EMBL/GenBank/DDBJ whole genome shotgun (WGS) entry which is preliminary data.</text>
</comment>
<evidence type="ECO:0000256" key="3">
    <source>
        <dbReference type="ARBA" id="ARBA00022692"/>
    </source>
</evidence>
<evidence type="ECO:0000256" key="4">
    <source>
        <dbReference type="ARBA" id="ARBA00022989"/>
    </source>
</evidence>
<feature type="transmembrane region" description="Helical" evidence="7">
    <location>
        <begin position="71"/>
        <end position="89"/>
    </location>
</feature>
<dbReference type="OMA" id="MWHITFF"/>
<evidence type="ECO:0000313" key="10">
    <source>
        <dbReference type="Proteomes" id="UP000324585"/>
    </source>
</evidence>
<dbReference type="InterPro" id="IPR051697">
    <property type="entry name" value="Patched_domain-protein"/>
</dbReference>
<feature type="domain" description="SSD" evidence="8">
    <location>
        <begin position="333"/>
        <end position="493"/>
    </location>
</feature>
<protein>
    <submittedName>
        <fullName evidence="9">Niemann-Pick C1 protein</fullName>
    </submittedName>
</protein>
<reference evidence="10" key="1">
    <citation type="journal article" date="2019" name="Nat. Commun.">
        <title>Expansion of phycobilisome linker gene families in mesophilic red algae.</title>
        <authorList>
            <person name="Lee J."/>
            <person name="Kim D."/>
            <person name="Bhattacharya D."/>
            <person name="Yoon H.S."/>
        </authorList>
    </citation>
    <scope>NUCLEOTIDE SEQUENCE [LARGE SCALE GENOMIC DNA]</scope>
    <source>
        <strain evidence="10">CCMP 1328</strain>
    </source>
</reference>
<keyword evidence="10" id="KW-1185">Reference proteome</keyword>
<keyword evidence="3 7" id="KW-0812">Transmembrane</keyword>
<comment type="subcellular location">
    <subcellularLocation>
        <location evidence="1">Membrane</location>
        <topology evidence="1">Multi-pass membrane protein</topology>
    </subcellularLocation>
</comment>
<evidence type="ECO:0000256" key="5">
    <source>
        <dbReference type="ARBA" id="ARBA00023136"/>
    </source>
</evidence>
<feature type="domain" description="SSD" evidence="8">
    <location>
        <begin position="772"/>
        <end position="897"/>
    </location>
</feature>
<evidence type="ECO:0000256" key="7">
    <source>
        <dbReference type="SAM" id="Phobius"/>
    </source>
</evidence>
<dbReference type="PROSITE" id="PS50156">
    <property type="entry name" value="SSD"/>
    <property type="match status" value="2"/>
</dbReference>
<feature type="transmembrane region" description="Helical" evidence="7">
    <location>
        <begin position="436"/>
        <end position="456"/>
    </location>
</feature>
<dbReference type="Proteomes" id="UP000324585">
    <property type="component" value="Unassembled WGS sequence"/>
</dbReference>
<evidence type="ECO:0000259" key="8">
    <source>
        <dbReference type="PROSITE" id="PS50156"/>
    </source>
</evidence>
<comment type="similarity">
    <text evidence="2">Belongs to the patched family.</text>
</comment>
<feature type="compositionally biased region" description="Low complexity" evidence="6">
    <location>
        <begin position="934"/>
        <end position="947"/>
    </location>
</feature>
<feature type="transmembrane region" description="Helical" evidence="7">
    <location>
        <begin position="362"/>
        <end position="390"/>
    </location>
</feature>
<evidence type="ECO:0000256" key="1">
    <source>
        <dbReference type="ARBA" id="ARBA00004141"/>
    </source>
</evidence>
<dbReference type="Pfam" id="PF03176">
    <property type="entry name" value="MMPL"/>
    <property type="match status" value="1"/>
</dbReference>
<accession>A0A5J4YJC4</accession>
<evidence type="ECO:0000313" key="9">
    <source>
        <dbReference type="EMBL" id="KAA8490894.1"/>
    </source>
</evidence>
<dbReference type="EMBL" id="VRMN01000018">
    <property type="protein sequence ID" value="KAA8490894.1"/>
    <property type="molecule type" value="Genomic_DNA"/>
</dbReference>
<proteinExistence type="inferred from homology"/>
<keyword evidence="5 7" id="KW-0472">Membrane</keyword>
<feature type="region of interest" description="Disordered" evidence="6">
    <location>
        <begin position="914"/>
        <end position="957"/>
    </location>
</feature>
<evidence type="ECO:0000256" key="6">
    <source>
        <dbReference type="SAM" id="MobiDB-lite"/>
    </source>
</evidence>
<dbReference type="GO" id="GO:0016020">
    <property type="term" value="C:membrane"/>
    <property type="evidence" value="ECO:0007669"/>
    <property type="project" value="UniProtKB-SubCell"/>
</dbReference>
<dbReference type="InterPro" id="IPR004869">
    <property type="entry name" value="MMPL_dom"/>
</dbReference>
<dbReference type="PANTHER" id="PTHR10796:SF92">
    <property type="entry name" value="PATCHED-RELATED, ISOFORM A"/>
    <property type="match status" value="1"/>
</dbReference>
<dbReference type="PANTHER" id="PTHR10796">
    <property type="entry name" value="PATCHED-RELATED"/>
    <property type="match status" value="1"/>
</dbReference>
<dbReference type="OrthoDB" id="5445at2759"/>
<organism evidence="9 10">
    <name type="scientific">Porphyridium purpureum</name>
    <name type="common">Red alga</name>
    <name type="synonym">Porphyridium cruentum</name>
    <dbReference type="NCBI Taxonomy" id="35688"/>
    <lineage>
        <taxon>Eukaryota</taxon>
        <taxon>Rhodophyta</taxon>
        <taxon>Bangiophyceae</taxon>
        <taxon>Porphyridiales</taxon>
        <taxon>Porphyridiaceae</taxon>
        <taxon>Porphyridium</taxon>
    </lineage>
</organism>